<feature type="domain" description="Glycosyl hydrolase family 13 catalytic" evidence="18">
    <location>
        <begin position="113"/>
        <end position="454"/>
    </location>
</feature>
<evidence type="ECO:0000256" key="6">
    <source>
        <dbReference type="ARBA" id="ARBA00022490"/>
    </source>
</evidence>
<name>A0A3A4QQ63_9BACT</name>
<protein>
    <recommendedName>
        <fullName evidence="5 13">Malto-oligosyltrehalose trehalohydrolase</fullName>
        <shortName evidence="14">MTHase</shortName>
        <ecNumber evidence="4 13">3.2.1.141</ecNumber>
    </recommendedName>
    <alternativeName>
        <fullName evidence="11 14">4-alpha-D-((1-&gt;4)-alpha-D-glucano)trehalose trehalohydrolase</fullName>
    </alternativeName>
    <alternativeName>
        <fullName evidence="10 14">Maltooligosyl trehalose trehalohydrolase</fullName>
    </alternativeName>
</protein>
<feature type="active site" description="Proton donor" evidence="15">
    <location>
        <position position="296"/>
    </location>
</feature>
<dbReference type="PANTHER" id="PTHR43651:SF11">
    <property type="entry name" value="MALTO-OLIGOSYLTREHALOSE TREHALOHYDROLASE"/>
    <property type="match status" value="1"/>
</dbReference>
<evidence type="ECO:0000256" key="17">
    <source>
        <dbReference type="PIRSR" id="PIRSR006337-3"/>
    </source>
</evidence>
<evidence type="ECO:0000256" key="13">
    <source>
        <dbReference type="NCBIfam" id="TIGR02402"/>
    </source>
</evidence>
<dbReference type="Proteomes" id="UP000266426">
    <property type="component" value="Unassembled WGS sequence"/>
</dbReference>
<evidence type="ECO:0000256" key="4">
    <source>
        <dbReference type="ARBA" id="ARBA00012268"/>
    </source>
</evidence>
<evidence type="ECO:0000256" key="9">
    <source>
        <dbReference type="ARBA" id="ARBA00023295"/>
    </source>
</evidence>
<dbReference type="InterPro" id="IPR044901">
    <property type="entry name" value="Trehalose_TreZ_E-set_sf"/>
</dbReference>
<comment type="catalytic activity">
    <reaction evidence="12 14">
        <text>hydrolysis of (1-&gt;4)-alpha-D-glucosidic linkage in 4-alpha-D-[(1-&gt;4)-alpha-D-glucanosyl]n trehalose to yield trehalose and (1-&gt;4)-alpha-D-glucan.</text>
        <dbReference type="EC" id="3.2.1.141"/>
    </reaction>
</comment>
<dbReference type="SUPFAM" id="SSF51011">
    <property type="entry name" value="Glycosyl hydrolase domain"/>
    <property type="match status" value="1"/>
</dbReference>
<dbReference type="InterPro" id="IPR012768">
    <property type="entry name" value="Trehalose_TreZ"/>
</dbReference>
<comment type="pathway">
    <text evidence="2 14">Glycan biosynthesis; trehalose biosynthesis.</text>
</comment>
<keyword evidence="8" id="KW-0119">Carbohydrate metabolism</keyword>
<evidence type="ECO:0000256" key="14">
    <source>
        <dbReference type="PIRNR" id="PIRNR006337"/>
    </source>
</evidence>
<dbReference type="CDD" id="cd02853">
    <property type="entry name" value="E_set_MTHase_like_N"/>
    <property type="match status" value="1"/>
</dbReference>
<reference evidence="19 20" key="1">
    <citation type="journal article" date="2017" name="ISME J.">
        <title>Energy and carbon metabolisms in a deep terrestrial subsurface fluid microbial community.</title>
        <authorList>
            <person name="Momper L."/>
            <person name="Jungbluth S.P."/>
            <person name="Lee M.D."/>
            <person name="Amend J.P."/>
        </authorList>
    </citation>
    <scope>NUCLEOTIDE SEQUENCE [LARGE SCALE GENOMIC DNA]</scope>
    <source>
        <strain evidence="19">SURF_26</strain>
    </source>
</reference>
<dbReference type="GO" id="GO:0033942">
    <property type="term" value="F:4-alpha-D-(1-&gt;4)-alpha-D-glucanotrehalose trehalohydrolase activity"/>
    <property type="evidence" value="ECO:0007669"/>
    <property type="project" value="UniProtKB-EC"/>
</dbReference>
<feature type="binding site" evidence="16">
    <location>
        <begin position="321"/>
        <end position="325"/>
    </location>
    <ligand>
        <name>substrate</name>
    </ligand>
</feature>
<dbReference type="GO" id="GO:0005737">
    <property type="term" value="C:cytoplasm"/>
    <property type="evidence" value="ECO:0007669"/>
    <property type="project" value="UniProtKB-SubCell"/>
</dbReference>
<evidence type="ECO:0000256" key="8">
    <source>
        <dbReference type="ARBA" id="ARBA00023277"/>
    </source>
</evidence>
<evidence type="ECO:0000256" key="16">
    <source>
        <dbReference type="PIRSR" id="PIRSR006337-2"/>
    </source>
</evidence>
<feature type="site" description="Transition state stabilizer" evidence="17">
    <location>
        <position position="390"/>
    </location>
</feature>
<dbReference type="Gene3D" id="2.60.40.10">
    <property type="entry name" value="Immunoglobulins"/>
    <property type="match status" value="1"/>
</dbReference>
<dbReference type="AlphaFoldDB" id="A0A3A4QQ63"/>
<feature type="active site" description="Nucleophile" evidence="15">
    <location>
        <position position="259"/>
    </location>
</feature>
<dbReference type="UniPathway" id="UPA00299"/>
<dbReference type="PANTHER" id="PTHR43651">
    <property type="entry name" value="1,4-ALPHA-GLUCAN-BRANCHING ENZYME"/>
    <property type="match status" value="1"/>
</dbReference>
<dbReference type="Pfam" id="PF02922">
    <property type="entry name" value="CBM_48"/>
    <property type="match status" value="1"/>
</dbReference>
<evidence type="ECO:0000256" key="12">
    <source>
        <dbReference type="ARBA" id="ARBA00034013"/>
    </source>
</evidence>
<dbReference type="InterPro" id="IPR006047">
    <property type="entry name" value="GH13_cat_dom"/>
</dbReference>
<feature type="binding site" evidence="16">
    <location>
        <begin position="257"/>
        <end position="262"/>
    </location>
    <ligand>
        <name>substrate</name>
    </ligand>
</feature>
<dbReference type="SMART" id="SM00642">
    <property type="entry name" value="Aamy"/>
    <property type="match status" value="1"/>
</dbReference>
<comment type="caution">
    <text evidence="19">The sequence shown here is derived from an EMBL/GenBank/DDBJ whole genome shotgun (WGS) entry which is preliminary data.</text>
</comment>
<gene>
    <name evidence="19" type="primary">treZ</name>
    <name evidence="19" type="ORF">C4541_13425</name>
</gene>
<dbReference type="InterPro" id="IPR014756">
    <property type="entry name" value="Ig_E-set"/>
</dbReference>
<evidence type="ECO:0000256" key="5">
    <source>
        <dbReference type="ARBA" id="ARBA00015938"/>
    </source>
</evidence>
<comment type="subcellular location">
    <subcellularLocation>
        <location evidence="1 15">Cytoplasm</location>
    </subcellularLocation>
</comment>
<dbReference type="InterPro" id="IPR017853">
    <property type="entry name" value="GH"/>
</dbReference>
<evidence type="ECO:0000256" key="11">
    <source>
        <dbReference type="ARBA" id="ARBA00033284"/>
    </source>
</evidence>
<dbReference type="SUPFAM" id="SSF81296">
    <property type="entry name" value="E set domains"/>
    <property type="match status" value="1"/>
</dbReference>
<evidence type="ECO:0000259" key="18">
    <source>
        <dbReference type="SMART" id="SM00642"/>
    </source>
</evidence>
<evidence type="ECO:0000256" key="3">
    <source>
        <dbReference type="ARBA" id="ARBA00008061"/>
    </source>
</evidence>
<evidence type="ECO:0000256" key="10">
    <source>
        <dbReference type="ARBA" id="ARBA00032057"/>
    </source>
</evidence>
<keyword evidence="7 14" id="KW-0378">Hydrolase</keyword>
<dbReference type="InterPro" id="IPR004193">
    <property type="entry name" value="Glyco_hydro_13_N"/>
</dbReference>
<evidence type="ECO:0000313" key="20">
    <source>
        <dbReference type="Proteomes" id="UP000266426"/>
    </source>
</evidence>
<dbReference type="CDD" id="cd11325">
    <property type="entry name" value="AmyAc_GTHase"/>
    <property type="match status" value="1"/>
</dbReference>
<comment type="similarity">
    <text evidence="3 14">Belongs to the glycosyl hydrolase 13 family.</text>
</comment>
<evidence type="ECO:0000256" key="1">
    <source>
        <dbReference type="ARBA" id="ARBA00004496"/>
    </source>
</evidence>
<dbReference type="Gene3D" id="3.20.20.80">
    <property type="entry name" value="Glycosidases"/>
    <property type="match status" value="1"/>
</dbReference>
<feature type="binding site" evidence="16">
    <location>
        <begin position="389"/>
        <end position="394"/>
    </location>
    <ligand>
        <name>substrate</name>
    </ligand>
</feature>
<evidence type="ECO:0000313" key="19">
    <source>
        <dbReference type="EMBL" id="RJP55938.1"/>
    </source>
</evidence>
<dbReference type="Gene3D" id="1.10.10.760">
    <property type="entry name" value="E-set domains of sugar-utilizing enzymes"/>
    <property type="match status" value="1"/>
</dbReference>
<dbReference type="Pfam" id="PF00128">
    <property type="entry name" value="Alpha-amylase"/>
    <property type="match status" value="1"/>
</dbReference>
<dbReference type="EMBL" id="QZJZ01000105">
    <property type="protein sequence ID" value="RJP55938.1"/>
    <property type="molecule type" value="Genomic_DNA"/>
</dbReference>
<dbReference type="NCBIfam" id="TIGR02402">
    <property type="entry name" value="trehalose_TreZ"/>
    <property type="match status" value="1"/>
</dbReference>
<dbReference type="GO" id="GO:0005992">
    <property type="term" value="P:trehalose biosynthetic process"/>
    <property type="evidence" value="ECO:0007669"/>
    <property type="project" value="UniProtKB-UniRule"/>
</dbReference>
<keyword evidence="9 14" id="KW-0326">Glycosidase</keyword>
<dbReference type="EC" id="3.2.1.141" evidence="4 13"/>
<evidence type="ECO:0000256" key="2">
    <source>
        <dbReference type="ARBA" id="ARBA00005199"/>
    </source>
</evidence>
<evidence type="ECO:0000256" key="7">
    <source>
        <dbReference type="ARBA" id="ARBA00022801"/>
    </source>
</evidence>
<keyword evidence="6" id="KW-0963">Cytoplasm</keyword>
<dbReference type="PIRSF" id="PIRSF006337">
    <property type="entry name" value="Trehalose_TreZ"/>
    <property type="match status" value="1"/>
</dbReference>
<organism evidence="19 20">
    <name type="scientific">Candidatus Auribacter fodinae</name>
    <dbReference type="NCBI Taxonomy" id="2093366"/>
    <lineage>
        <taxon>Bacteria</taxon>
        <taxon>Pseudomonadati</taxon>
        <taxon>Candidatus Auribacterota</taxon>
        <taxon>Candidatus Auribacteria</taxon>
        <taxon>Candidatus Auribacterales</taxon>
        <taxon>Candidatus Auribacteraceae</taxon>
        <taxon>Candidatus Auribacter</taxon>
    </lineage>
</organism>
<evidence type="ECO:0000256" key="15">
    <source>
        <dbReference type="PIRSR" id="PIRSR006337-1"/>
    </source>
</evidence>
<proteinExistence type="inferred from homology"/>
<dbReference type="SUPFAM" id="SSF51445">
    <property type="entry name" value="(Trans)glycosidases"/>
    <property type="match status" value="1"/>
</dbReference>
<accession>A0A3A4QQ63</accession>
<dbReference type="InterPro" id="IPR013783">
    <property type="entry name" value="Ig-like_fold"/>
</dbReference>
<sequence length="614" mass="69972">MFPVGCWYIGNKKASFTVWAPKAEQVDVEFTAVNRIVPLTYADLGYWRGVIEEVEPGSPYKYRLNQSCSFPDPASFYQQDGVHQPSVVVNHGGFHWADHKWANLPLESYIVYEIHVGTFTPEGTFDAVIDKLGYLSDLGINALQIMPVAQFPGNRNWGYDGTYPFAVQNSYGGPDGLKRLVNACHSYGIAVALDVVYNHFGPEGNYSGMFGYYTTPKHHTPWGDAINYDSEYSFAVRSFVIQNALYWFQEYHIDALRIDAIHGIFDMSAKHILEDLAEHTKTLSKDLDKPLYLIAESDLNDARVIREKAQGGYGIHAQWNDDFHHALHAVLTGEKTGYYADFGTIDNLVKAIREGFVYSWEYSVYRKRFFGSSSKDIPPQKFVAYIQNHDQTGNRHSGDRLSALVSYEALKLAAGALITSPFIPLLFMGEEYGEESPFLYFISHSDEHLINAVREGRKKDFKSFGWTTEPPDPQSESAFEHSKLYWDRLSQTRNKALHEYYQALLELRKKLPALSILTKKKLHVERIPDTAVVLMHRWDEAKHVLVLMNFSNQDYSITLEQAQETSIKLLDSYEECWMASGSGISSTVGVGQRITVKPYHFLIFMTESREHDDQ</sequence>